<reference evidence="4 5" key="1">
    <citation type="submission" date="2019-06" db="EMBL/GenBank/DDBJ databases">
        <title>Genome sequence of Litorilinea aerophila BAA-2444.</title>
        <authorList>
            <person name="Maclea K.S."/>
            <person name="Maurais E.G."/>
            <person name="Iannazzi L.C."/>
        </authorList>
    </citation>
    <scope>NUCLEOTIDE SEQUENCE [LARGE SCALE GENOMIC DNA]</scope>
    <source>
        <strain evidence="4 5">ATCC BAA-2444</strain>
    </source>
</reference>
<feature type="region of interest" description="Disordered" evidence="1">
    <location>
        <begin position="1"/>
        <end position="25"/>
    </location>
</feature>
<feature type="domain" description="DUF4340" evidence="3">
    <location>
        <begin position="110"/>
        <end position="292"/>
    </location>
</feature>
<keyword evidence="5" id="KW-1185">Reference proteome</keyword>
<evidence type="ECO:0000259" key="3">
    <source>
        <dbReference type="Pfam" id="PF14238"/>
    </source>
</evidence>
<gene>
    <name evidence="4" type="ORF">FKZ61_13495</name>
</gene>
<evidence type="ECO:0000256" key="2">
    <source>
        <dbReference type="SAM" id="Phobius"/>
    </source>
</evidence>
<keyword evidence="2" id="KW-0472">Membrane</keyword>
<evidence type="ECO:0000313" key="4">
    <source>
        <dbReference type="EMBL" id="TQE95176.1"/>
    </source>
</evidence>
<dbReference type="Proteomes" id="UP000317371">
    <property type="component" value="Unassembled WGS sequence"/>
</dbReference>
<organism evidence="4 5">
    <name type="scientific">Litorilinea aerophila</name>
    <dbReference type="NCBI Taxonomy" id="1204385"/>
    <lineage>
        <taxon>Bacteria</taxon>
        <taxon>Bacillati</taxon>
        <taxon>Chloroflexota</taxon>
        <taxon>Caldilineae</taxon>
        <taxon>Caldilineales</taxon>
        <taxon>Caldilineaceae</taxon>
        <taxon>Litorilinea</taxon>
    </lineage>
</organism>
<evidence type="ECO:0000256" key="1">
    <source>
        <dbReference type="SAM" id="MobiDB-lite"/>
    </source>
</evidence>
<keyword evidence="2" id="KW-0812">Transmembrane</keyword>
<dbReference type="EMBL" id="VIGC01000016">
    <property type="protein sequence ID" value="TQE95176.1"/>
    <property type="molecule type" value="Genomic_DNA"/>
</dbReference>
<feature type="region of interest" description="Disordered" evidence="1">
    <location>
        <begin position="354"/>
        <end position="375"/>
    </location>
</feature>
<accession>A0A540VEJ6</accession>
<proteinExistence type="predicted"/>
<comment type="caution">
    <text evidence="4">The sequence shown here is derived from an EMBL/GenBank/DDBJ whole genome shotgun (WGS) entry which is preliminary data.</text>
</comment>
<protein>
    <submittedName>
        <fullName evidence="4">DUF4340 domain-containing protein</fullName>
    </submittedName>
</protein>
<dbReference type="InterPro" id="IPR025641">
    <property type="entry name" value="DUF4340"/>
</dbReference>
<feature type="compositionally biased region" description="Polar residues" evidence="1">
    <location>
        <begin position="365"/>
        <end position="375"/>
    </location>
</feature>
<evidence type="ECO:0000313" key="5">
    <source>
        <dbReference type="Proteomes" id="UP000317371"/>
    </source>
</evidence>
<dbReference type="Pfam" id="PF14238">
    <property type="entry name" value="DUF4340"/>
    <property type="match status" value="1"/>
</dbReference>
<dbReference type="AlphaFoldDB" id="A0A540VEJ6"/>
<name>A0A540VEJ6_9CHLR</name>
<dbReference type="OrthoDB" id="9768524at2"/>
<sequence>MAPSGKRPGLSARRDGSMKMAGNVESVDKRSPLGRVLRGGGNGDVLLYGLTGLLVIQLVLAVVMLWPRSATVDAGQPLFPDLTQDNVVALTIAGEDDTQVTLRKAEDGSWVMPDRGDFPVKADKVTTLIDKLMELKTNRLVAKNAASYERLSVADNQFIRRIDLELSDGSQHTLYLGTAPRVAATHVRRGDQAEVYLAANLRSYDAGNQPRDWIDTIYFSAPREEIVAMTLTNANGELHFTKNAGAWTLEGLQEGEEFNENNLASMITTLTGLNMVEPLGKEAKAEYGLDEPTAVIQVTTQKEDEEPQTHTLTIGAKSEDGRYYVMASSDSPYYVYVSEYTVERFVERGRADFIKQPEATPEATPASTPEATPVP</sequence>
<dbReference type="InParanoid" id="A0A540VEJ6"/>
<keyword evidence="2" id="KW-1133">Transmembrane helix</keyword>
<feature type="transmembrane region" description="Helical" evidence="2">
    <location>
        <begin position="45"/>
        <end position="66"/>
    </location>
</feature>